<dbReference type="AlphaFoldDB" id="A0A4Q1KCX5"/>
<dbReference type="EMBL" id="SBKN01000003">
    <property type="protein sequence ID" value="RXR23089.1"/>
    <property type="molecule type" value="Genomic_DNA"/>
</dbReference>
<gene>
    <name evidence="1" type="ORF">EQG61_07340</name>
</gene>
<dbReference type="Gene3D" id="3.40.50.2300">
    <property type="match status" value="1"/>
</dbReference>
<name>A0A4Q1KCX5_9FLAO</name>
<accession>A0A4Q1KCX5</accession>
<evidence type="ECO:0000313" key="2">
    <source>
        <dbReference type="Proteomes" id="UP000289857"/>
    </source>
</evidence>
<sequence length="199" mass="22512">MILIIISIIEIIGFVILKSLPNQTESNTTLPFYSNSVNLANENNNSNVNSNTNTNNITVNLGYEEKEQPSPENEEKRKALIRILFVDDKHKDFRMVSILKKSGWTNTKSVKDITDLDDPKVLEADIIFVDINGVGTTLFEDQGLGLASALKKKYNKKKIFIYSADTNGDRFHRALREVDGCLSKNAEPYQFINLIQENI</sequence>
<evidence type="ECO:0000313" key="1">
    <source>
        <dbReference type="EMBL" id="RXR23089.1"/>
    </source>
</evidence>
<dbReference type="Proteomes" id="UP000289857">
    <property type="component" value="Unassembled WGS sequence"/>
</dbReference>
<protein>
    <submittedName>
        <fullName evidence="1">Response regulator</fullName>
    </submittedName>
</protein>
<keyword evidence="2" id="KW-1185">Reference proteome</keyword>
<comment type="caution">
    <text evidence="1">The sequence shown here is derived from an EMBL/GenBank/DDBJ whole genome shotgun (WGS) entry which is preliminary data.</text>
</comment>
<dbReference type="OrthoDB" id="1353929at2"/>
<reference evidence="2" key="1">
    <citation type="submission" date="2019-01" db="EMBL/GenBank/DDBJ databases">
        <title>Cytophagaceae bacterium strain CAR-16.</title>
        <authorList>
            <person name="Chen W.-M."/>
        </authorList>
    </citation>
    <scope>NUCLEOTIDE SEQUENCE [LARGE SCALE GENOMIC DNA]</scope>
    <source>
        <strain evidence="2">WWJ-16</strain>
    </source>
</reference>
<organism evidence="1 2">
    <name type="scientific">Flavobacterium stagni</name>
    <dbReference type="NCBI Taxonomy" id="2506421"/>
    <lineage>
        <taxon>Bacteria</taxon>
        <taxon>Pseudomonadati</taxon>
        <taxon>Bacteroidota</taxon>
        <taxon>Flavobacteriia</taxon>
        <taxon>Flavobacteriales</taxon>
        <taxon>Flavobacteriaceae</taxon>
        <taxon>Flavobacterium</taxon>
    </lineage>
</organism>
<proteinExistence type="predicted"/>